<protein>
    <recommendedName>
        <fullName evidence="1">Polymerase nucleotidyl transferase domain-containing protein</fullName>
    </recommendedName>
</protein>
<dbReference type="Pfam" id="PF01909">
    <property type="entry name" value="NTP_transf_2"/>
    <property type="match status" value="1"/>
</dbReference>
<proteinExistence type="predicted"/>
<dbReference type="CDD" id="cd05403">
    <property type="entry name" value="NT_KNTase_like"/>
    <property type="match status" value="1"/>
</dbReference>
<evidence type="ECO:0000313" key="2">
    <source>
        <dbReference type="EMBL" id="OLN26242.1"/>
    </source>
</evidence>
<dbReference type="EMBL" id="MLBF01000083">
    <property type="protein sequence ID" value="OLN26242.1"/>
    <property type="molecule type" value="Genomic_DNA"/>
</dbReference>
<keyword evidence="3" id="KW-1185">Reference proteome</keyword>
<organism evidence="2 3">
    <name type="scientific">Desulfosporosinus metallidurans</name>
    <dbReference type="NCBI Taxonomy" id="1888891"/>
    <lineage>
        <taxon>Bacteria</taxon>
        <taxon>Bacillati</taxon>
        <taxon>Bacillota</taxon>
        <taxon>Clostridia</taxon>
        <taxon>Eubacteriales</taxon>
        <taxon>Desulfitobacteriaceae</taxon>
        <taxon>Desulfosporosinus</taxon>
    </lineage>
</organism>
<dbReference type="SUPFAM" id="SSF81301">
    <property type="entry name" value="Nucleotidyltransferase"/>
    <property type="match status" value="1"/>
</dbReference>
<reference evidence="2 3" key="1">
    <citation type="submission" date="2016-09" db="EMBL/GenBank/DDBJ databases">
        <title>Complete genome of Desulfosporosinus sp. OL.</title>
        <authorList>
            <person name="Mardanov A."/>
            <person name="Beletsky A."/>
            <person name="Panova A."/>
            <person name="Karnachuk O."/>
            <person name="Ravin N."/>
        </authorList>
    </citation>
    <scope>NUCLEOTIDE SEQUENCE [LARGE SCALE GENOMIC DNA]</scope>
    <source>
        <strain evidence="2 3">OL</strain>
    </source>
</reference>
<evidence type="ECO:0000313" key="3">
    <source>
        <dbReference type="Proteomes" id="UP000186102"/>
    </source>
</evidence>
<evidence type="ECO:0000259" key="1">
    <source>
        <dbReference type="Pfam" id="PF01909"/>
    </source>
</evidence>
<name>A0A1Q8QG39_9FIRM</name>
<dbReference type="InterPro" id="IPR052548">
    <property type="entry name" value="Type_VII_TA_antitoxin"/>
</dbReference>
<dbReference type="InterPro" id="IPR043519">
    <property type="entry name" value="NT_sf"/>
</dbReference>
<feature type="domain" description="Polymerase nucleotidyl transferase" evidence="1">
    <location>
        <begin position="23"/>
        <end position="76"/>
    </location>
</feature>
<gene>
    <name evidence="2" type="ORF">DSOL_5070</name>
</gene>
<dbReference type="PANTHER" id="PTHR33933">
    <property type="entry name" value="NUCLEOTIDYLTRANSFERASE"/>
    <property type="match status" value="1"/>
</dbReference>
<dbReference type="AlphaFoldDB" id="A0A1Q8QG39"/>
<dbReference type="OrthoDB" id="9813766at2"/>
<sequence length="105" mass="11908">MNYQTPIEKFNHLLNLALNQELVSTILFGSVARGTDTSESDIDILVIVTEDNLGIRDKIIECVFVVNLEFDVLISPIIMSNNNYKNSLFQETLLYRNIQAEGVML</sequence>
<dbReference type="GO" id="GO:0016779">
    <property type="term" value="F:nucleotidyltransferase activity"/>
    <property type="evidence" value="ECO:0007669"/>
    <property type="project" value="InterPro"/>
</dbReference>
<dbReference type="InterPro" id="IPR002934">
    <property type="entry name" value="Polymerase_NTP_transf_dom"/>
</dbReference>
<dbReference type="PANTHER" id="PTHR33933:SF1">
    <property type="entry name" value="PROTEIN ADENYLYLTRANSFERASE MNTA-RELATED"/>
    <property type="match status" value="1"/>
</dbReference>
<dbReference type="Gene3D" id="3.30.460.10">
    <property type="entry name" value="Beta Polymerase, domain 2"/>
    <property type="match status" value="1"/>
</dbReference>
<dbReference type="Proteomes" id="UP000186102">
    <property type="component" value="Unassembled WGS sequence"/>
</dbReference>
<dbReference type="STRING" id="1888891.DSOL_5070"/>
<comment type="caution">
    <text evidence="2">The sequence shown here is derived from an EMBL/GenBank/DDBJ whole genome shotgun (WGS) entry which is preliminary data.</text>
</comment>
<dbReference type="RefSeq" id="WP_075367307.1">
    <property type="nucleotide sequence ID" value="NZ_MLBF01000083.1"/>
</dbReference>
<accession>A0A1Q8QG39</accession>